<dbReference type="PANTHER" id="PTHR10073:SF47">
    <property type="entry name" value="DNA MISMATCH REPAIR PROTEIN MLH3"/>
    <property type="match status" value="1"/>
</dbReference>
<evidence type="ECO:0000313" key="1">
    <source>
        <dbReference type="EMBL" id="KAG7309589.1"/>
    </source>
</evidence>
<gene>
    <name evidence="1" type="ORF">JYU34_004053</name>
</gene>
<accession>A0ABQ7QX14</accession>
<name>A0ABQ7QX14_PLUXY</name>
<sequence length="103" mass="11655">MKSAKNLILEEIEAIKSQKGSICLYPKSIMNLVFSEACRYAIKFGDKLSHAECTKLLRDLSECKTPFQCAHGRPVMAVITELKNRKAEYKVSFTPENVKLSRS</sequence>
<dbReference type="EMBL" id="JAHIBW010000006">
    <property type="protein sequence ID" value="KAG7309589.1"/>
    <property type="molecule type" value="Genomic_DNA"/>
</dbReference>
<dbReference type="InterPro" id="IPR042120">
    <property type="entry name" value="MutL_C_dimsub"/>
</dbReference>
<reference evidence="1 2" key="1">
    <citation type="submission" date="2021-06" db="EMBL/GenBank/DDBJ databases">
        <title>A haploid diamondback moth (Plutella xylostella L.) genome assembly resolves 31 chromosomes and identifies a diamide resistance mutation.</title>
        <authorList>
            <person name="Ward C.M."/>
            <person name="Perry K.D."/>
            <person name="Baker G."/>
            <person name="Powis K."/>
            <person name="Heckel D.G."/>
            <person name="Baxter S.W."/>
        </authorList>
    </citation>
    <scope>NUCLEOTIDE SEQUENCE [LARGE SCALE GENOMIC DNA]</scope>
    <source>
        <strain evidence="1 2">LV</strain>
        <tissue evidence="1">Single pupa</tissue>
    </source>
</reference>
<dbReference type="Gene3D" id="3.30.1540.20">
    <property type="entry name" value="MutL, C-terminal domain, dimerisation subdomain"/>
    <property type="match status" value="1"/>
</dbReference>
<keyword evidence="2" id="KW-1185">Reference proteome</keyword>
<dbReference type="InterPro" id="IPR038973">
    <property type="entry name" value="MutL/Mlh/Pms-like"/>
</dbReference>
<proteinExistence type="predicted"/>
<dbReference type="Proteomes" id="UP000823941">
    <property type="component" value="Chromosome 6"/>
</dbReference>
<dbReference type="InterPro" id="IPR037198">
    <property type="entry name" value="MutL_C_sf"/>
</dbReference>
<dbReference type="PANTHER" id="PTHR10073">
    <property type="entry name" value="DNA MISMATCH REPAIR PROTEIN MLH, PMS, MUTL"/>
    <property type="match status" value="1"/>
</dbReference>
<organism evidence="1 2">
    <name type="scientific">Plutella xylostella</name>
    <name type="common">Diamondback moth</name>
    <name type="synonym">Plutella maculipennis</name>
    <dbReference type="NCBI Taxonomy" id="51655"/>
    <lineage>
        <taxon>Eukaryota</taxon>
        <taxon>Metazoa</taxon>
        <taxon>Ecdysozoa</taxon>
        <taxon>Arthropoda</taxon>
        <taxon>Hexapoda</taxon>
        <taxon>Insecta</taxon>
        <taxon>Pterygota</taxon>
        <taxon>Neoptera</taxon>
        <taxon>Endopterygota</taxon>
        <taxon>Lepidoptera</taxon>
        <taxon>Glossata</taxon>
        <taxon>Ditrysia</taxon>
        <taxon>Yponomeutoidea</taxon>
        <taxon>Plutellidae</taxon>
        <taxon>Plutella</taxon>
    </lineage>
</organism>
<protein>
    <recommendedName>
        <fullName evidence="3">DNA mismatch repair protein</fullName>
    </recommendedName>
</protein>
<comment type="caution">
    <text evidence="1">The sequence shown here is derived from an EMBL/GenBank/DDBJ whole genome shotgun (WGS) entry which is preliminary data.</text>
</comment>
<dbReference type="SUPFAM" id="SSF118116">
    <property type="entry name" value="DNA mismatch repair protein MutL"/>
    <property type="match status" value="1"/>
</dbReference>
<evidence type="ECO:0000313" key="2">
    <source>
        <dbReference type="Proteomes" id="UP000823941"/>
    </source>
</evidence>
<evidence type="ECO:0008006" key="3">
    <source>
        <dbReference type="Google" id="ProtNLM"/>
    </source>
</evidence>